<evidence type="ECO:0000313" key="3">
    <source>
        <dbReference type="EMBL" id="KYO52007.1"/>
    </source>
</evidence>
<accession>A0A162KSU5</accession>
<gene>
    <name evidence="3" type="ORF">AUP44_07320</name>
    <name evidence="2" type="ORF">DCK97_03430</name>
</gene>
<reference evidence="2 5" key="2">
    <citation type="journal article" date="2018" name="Nat. Biotechnol.">
        <title>A standardized bacterial taxonomy based on genome phylogeny substantially revises the tree of life.</title>
        <authorList>
            <person name="Parks D.H."/>
            <person name="Chuvochina M."/>
            <person name="Waite D.W."/>
            <person name="Rinke C."/>
            <person name="Skarshewski A."/>
            <person name="Chaumeil P.A."/>
            <person name="Hugenholtz P."/>
        </authorList>
    </citation>
    <scope>NUCLEOTIDE SEQUENCE [LARGE SCALE GENOMIC DNA]</scope>
    <source>
        <strain evidence="2">UBA8739</strain>
    </source>
</reference>
<evidence type="ECO:0000256" key="1">
    <source>
        <dbReference type="SAM" id="MobiDB-lite"/>
    </source>
</evidence>
<evidence type="ECO:0000313" key="4">
    <source>
        <dbReference type="Proteomes" id="UP000075787"/>
    </source>
</evidence>
<dbReference type="EMBL" id="LPZR01000164">
    <property type="protein sequence ID" value="KYO52007.1"/>
    <property type="molecule type" value="Genomic_DNA"/>
</dbReference>
<sequence>MPEQDAHGRTQAGQVRPTRLNTRELLELAASLLSAAEAGDTSVGGRLGSLPEELLRVIDDLPPDSEDRSSAFRFLDIEQASETVTILIRPNDRDQGWS</sequence>
<dbReference type="AlphaFoldDB" id="A0A162KSU5"/>
<evidence type="ECO:0000313" key="2">
    <source>
        <dbReference type="EMBL" id="HAE46451.1"/>
    </source>
</evidence>
<name>A0A162KSU5_9PROT</name>
<dbReference type="Proteomes" id="UP000075787">
    <property type="component" value="Unassembled WGS sequence"/>
</dbReference>
<reference evidence="3 4" key="1">
    <citation type="submission" date="2015-12" db="EMBL/GenBank/DDBJ databases">
        <title>Genome sequence of Tistrella mobilis MCCC 1A02139.</title>
        <authorList>
            <person name="Lu L."/>
            <person name="Lai Q."/>
            <person name="Shao Z."/>
            <person name="Qian P."/>
        </authorList>
    </citation>
    <scope>NUCLEOTIDE SEQUENCE [LARGE SCALE GENOMIC DNA]</scope>
    <source>
        <strain evidence="3 4">MCCC 1A02139</strain>
    </source>
</reference>
<dbReference type="EMBL" id="DMAI01000056">
    <property type="protein sequence ID" value="HAE46451.1"/>
    <property type="molecule type" value="Genomic_DNA"/>
</dbReference>
<organism evidence="3 4">
    <name type="scientific">Tistrella mobilis</name>
    <dbReference type="NCBI Taxonomy" id="171437"/>
    <lineage>
        <taxon>Bacteria</taxon>
        <taxon>Pseudomonadati</taxon>
        <taxon>Pseudomonadota</taxon>
        <taxon>Alphaproteobacteria</taxon>
        <taxon>Geminicoccales</taxon>
        <taxon>Geminicoccaceae</taxon>
        <taxon>Tistrella</taxon>
    </lineage>
</organism>
<proteinExistence type="predicted"/>
<evidence type="ECO:0000313" key="5">
    <source>
        <dbReference type="Proteomes" id="UP000257706"/>
    </source>
</evidence>
<protein>
    <submittedName>
        <fullName evidence="3">Uncharacterized protein</fullName>
    </submittedName>
</protein>
<feature type="region of interest" description="Disordered" evidence="1">
    <location>
        <begin position="1"/>
        <end position="20"/>
    </location>
</feature>
<comment type="caution">
    <text evidence="3">The sequence shown here is derived from an EMBL/GenBank/DDBJ whole genome shotgun (WGS) entry which is preliminary data.</text>
</comment>
<dbReference type="Proteomes" id="UP000257706">
    <property type="component" value="Unassembled WGS sequence"/>
</dbReference>